<keyword evidence="1" id="KW-0805">Transcription regulation</keyword>
<dbReference type="RefSeq" id="WP_390199455.1">
    <property type="nucleotide sequence ID" value="NZ_JBHSDV010000003.1"/>
</dbReference>
<dbReference type="InterPro" id="IPR001647">
    <property type="entry name" value="HTH_TetR"/>
</dbReference>
<evidence type="ECO:0000256" key="1">
    <source>
        <dbReference type="ARBA" id="ARBA00023015"/>
    </source>
</evidence>
<dbReference type="InterPro" id="IPR009057">
    <property type="entry name" value="Homeodomain-like_sf"/>
</dbReference>
<name>A0ABV8VYZ8_9BACI</name>
<dbReference type="Gene3D" id="1.10.10.60">
    <property type="entry name" value="Homeodomain-like"/>
    <property type="match status" value="1"/>
</dbReference>
<dbReference type="Pfam" id="PF00440">
    <property type="entry name" value="TetR_N"/>
    <property type="match status" value="1"/>
</dbReference>
<keyword evidence="7" id="KW-1185">Reference proteome</keyword>
<dbReference type="SUPFAM" id="SSF48498">
    <property type="entry name" value="Tetracyclin repressor-like, C-terminal domain"/>
    <property type="match status" value="1"/>
</dbReference>
<reference evidence="7" key="1">
    <citation type="journal article" date="2019" name="Int. J. Syst. Evol. Microbiol.">
        <title>The Global Catalogue of Microorganisms (GCM) 10K type strain sequencing project: providing services to taxonomists for standard genome sequencing and annotation.</title>
        <authorList>
            <consortium name="The Broad Institute Genomics Platform"/>
            <consortium name="The Broad Institute Genome Sequencing Center for Infectious Disease"/>
            <person name="Wu L."/>
            <person name="Ma J."/>
        </authorList>
    </citation>
    <scope>NUCLEOTIDE SEQUENCE [LARGE SCALE GENOMIC DNA]</scope>
    <source>
        <strain evidence="7">KACC 14058</strain>
    </source>
</reference>
<sequence length="199" mass="23437">MTANEIKQIALVHFAKNGYEGASLSQIAKDVGIKKQSIYTHFNGKDDLYLHLCKETYEREVIFVSEFINKYKKESISTFLYTFLVDCTKRYEEDIHAKFWIRNAIYPPKHLNEEIMEYVYNYLDRIEALFLPILDLAQKNGDINKEIKIEQAVTAFLGVVDGVLIELLYGGHERMERRLSASWTIYWHGLWNVREDRSK</sequence>
<dbReference type="PANTHER" id="PTHR47506:SF1">
    <property type="entry name" value="HTH-TYPE TRANSCRIPTIONAL REGULATOR YJDC"/>
    <property type="match status" value="1"/>
</dbReference>
<evidence type="ECO:0000259" key="5">
    <source>
        <dbReference type="PROSITE" id="PS50977"/>
    </source>
</evidence>
<accession>A0ABV8VYZ8</accession>
<evidence type="ECO:0000256" key="3">
    <source>
        <dbReference type="ARBA" id="ARBA00023163"/>
    </source>
</evidence>
<dbReference type="EMBL" id="JBHSDV010000003">
    <property type="protein sequence ID" value="MFC4388443.1"/>
    <property type="molecule type" value="Genomic_DNA"/>
</dbReference>
<feature type="domain" description="HTH tetR-type" evidence="5">
    <location>
        <begin position="1"/>
        <end position="60"/>
    </location>
</feature>
<dbReference type="PRINTS" id="PR00455">
    <property type="entry name" value="HTHTETR"/>
</dbReference>
<evidence type="ECO:0000256" key="2">
    <source>
        <dbReference type="ARBA" id="ARBA00023125"/>
    </source>
</evidence>
<evidence type="ECO:0000313" key="6">
    <source>
        <dbReference type="EMBL" id="MFC4388443.1"/>
    </source>
</evidence>
<evidence type="ECO:0000313" key="7">
    <source>
        <dbReference type="Proteomes" id="UP001595880"/>
    </source>
</evidence>
<keyword evidence="3" id="KW-0804">Transcription</keyword>
<dbReference type="SUPFAM" id="SSF46689">
    <property type="entry name" value="Homeodomain-like"/>
    <property type="match status" value="1"/>
</dbReference>
<dbReference type="InterPro" id="IPR036271">
    <property type="entry name" value="Tet_transcr_reg_TetR-rel_C_sf"/>
</dbReference>
<proteinExistence type="predicted"/>
<dbReference type="PANTHER" id="PTHR47506">
    <property type="entry name" value="TRANSCRIPTIONAL REGULATORY PROTEIN"/>
    <property type="match status" value="1"/>
</dbReference>
<organism evidence="6 7">
    <name type="scientific">Gracilibacillus marinus</name>
    <dbReference type="NCBI Taxonomy" id="630535"/>
    <lineage>
        <taxon>Bacteria</taxon>
        <taxon>Bacillati</taxon>
        <taxon>Bacillota</taxon>
        <taxon>Bacilli</taxon>
        <taxon>Bacillales</taxon>
        <taxon>Bacillaceae</taxon>
        <taxon>Gracilibacillus</taxon>
    </lineage>
</organism>
<dbReference type="Gene3D" id="1.10.357.10">
    <property type="entry name" value="Tetracycline Repressor, domain 2"/>
    <property type="match status" value="1"/>
</dbReference>
<protein>
    <submittedName>
        <fullName evidence="6">TetR/AcrR family transcriptional regulator</fullName>
    </submittedName>
</protein>
<evidence type="ECO:0000256" key="4">
    <source>
        <dbReference type="PROSITE-ProRule" id="PRU00335"/>
    </source>
</evidence>
<feature type="DNA-binding region" description="H-T-H motif" evidence="4">
    <location>
        <begin position="23"/>
        <end position="42"/>
    </location>
</feature>
<dbReference type="Proteomes" id="UP001595880">
    <property type="component" value="Unassembled WGS sequence"/>
</dbReference>
<comment type="caution">
    <text evidence="6">The sequence shown here is derived from an EMBL/GenBank/DDBJ whole genome shotgun (WGS) entry which is preliminary data.</text>
</comment>
<dbReference type="PROSITE" id="PS50977">
    <property type="entry name" value="HTH_TETR_2"/>
    <property type="match status" value="1"/>
</dbReference>
<keyword evidence="2 4" id="KW-0238">DNA-binding</keyword>
<gene>
    <name evidence="6" type="ORF">ACFOZ1_11595</name>
</gene>